<feature type="non-terminal residue" evidence="1">
    <location>
        <position position="1"/>
    </location>
</feature>
<evidence type="ECO:0000313" key="1">
    <source>
        <dbReference type="EMBL" id="VAW87272.1"/>
    </source>
</evidence>
<sequence length="81" mass="9036">VNNEMQWMNIAVGYAPDNWIPGVRVGYRENLVGSQLSMATFGITLLKGLNLDIAYGLEEIESDGEKYPRSVAVNLGLEMRF</sequence>
<reference evidence="1" key="1">
    <citation type="submission" date="2018-06" db="EMBL/GenBank/DDBJ databases">
        <authorList>
            <person name="Zhirakovskaya E."/>
        </authorList>
    </citation>
    <scope>NUCLEOTIDE SEQUENCE</scope>
</reference>
<organism evidence="1">
    <name type="scientific">hydrothermal vent metagenome</name>
    <dbReference type="NCBI Taxonomy" id="652676"/>
    <lineage>
        <taxon>unclassified sequences</taxon>
        <taxon>metagenomes</taxon>
        <taxon>ecological metagenomes</taxon>
    </lineage>
</organism>
<proteinExistence type="predicted"/>
<gene>
    <name evidence="1" type="ORF">MNBD_GAMMA18-2033</name>
</gene>
<accession>A0A3B0ZIS6</accession>
<protein>
    <submittedName>
        <fullName evidence="1">Uncharacterized protein</fullName>
    </submittedName>
</protein>
<dbReference type="EMBL" id="UOFP01000178">
    <property type="protein sequence ID" value="VAW87272.1"/>
    <property type="molecule type" value="Genomic_DNA"/>
</dbReference>
<name>A0A3B0ZIS6_9ZZZZ</name>
<dbReference type="AlphaFoldDB" id="A0A3B0ZIS6"/>